<protein>
    <submittedName>
        <fullName evidence="1">Uncharacterized protein</fullName>
    </submittedName>
</protein>
<dbReference type="RefSeq" id="WP_077929683.1">
    <property type="nucleotide sequence ID" value="NZ_CP014687.1"/>
</dbReference>
<name>A0A1U9LBB0_9PROT</name>
<dbReference type="AlphaFoldDB" id="A0A1U9LBB0"/>
<evidence type="ECO:0000313" key="2">
    <source>
        <dbReference type="Proteomes" id="UP000189055"/>
    </source>
</evidence>
<reference evidence="1 2" key="1">
    <citation type="submission" date="2016-03" db="EMBL/GenBank/DDBJ databases">
        <title>Acetic acid bacteria sequencing.</title>
        <authorList>
            <person name="Brandt J."/>
            <person name="Jakob F."/>
            <person name="Vogel R.F."/>
        </authorList>
    </citation>
    <scope>NUCLEOTIDE SEQUENCE [LARGE SCALE GENOMIC DNA]</scope>
    <source>
        <strain evidence="1 2">TMW2.1084</strain>
    </source>
</reference>
<sequence>MTLAITVNNADYSSNSIGWEAPTTVQPASALFALNNTASLKNLAASSRQPTTIKGSPVFTAGVAGASLPFETLGSSGRIETYTTLPQKSTIISLLRMGSGQANVMSMGITTASFQILQRSGEWNNWVVCGGGSDQITVNTALTAGTWQICAWQCDLSSRLRTHSLR</sequence>
<proteinExistence type="predicted"/>
<dbReference type="KEGG" id="aper:A0U91_00260"/>
<dbReference type="EMBL" id="CP014687">
    <property type="protein sequence ID" value="AQT03734.1"/>
    <property type="molecule type" value="Genomic_DNA"/>
</dbReference>
<gene>
    <name evidence="1" type="ORF">A0U91_00260</name>
</gene>
<dbReference type="Proteomes" id="UP000189055">
    <property type="component" value="Chromosome"/>
</dbReference>
<organism evidence="1 2">
    <name type="scientific">Acetobacter persici</name>
    <dbReference type="NCBI Taxonomy" id="1076596"/>
    <lineage>
        <taxon>Bacteria</taxon>
        <taxon>Pseudomonadati</taxon>
        <taxon>Pseudomonadota</taxon>
        <taxon>Alphaproteobacteria</taxon>
        <taxon>Acetobacterales</taxon>
        <taxon>Acetobacteraceae</taxon>
        <taxon>Acetobacter</taxon>
    </lineage>
</organism>
<dbReference type="STRING" id="1076596.A0U91_00260"/>
<evidence type="ECO:0000313" key="1">
    <source>
        <dbReference type="EMBL" id="AQT03734.1"/>
    </source>
</evidence>
<accession>A0A1U9LBB0</accession>